<protein>
    <submittedName>
        <fullName evidence="1">Uncharacterized protein</fullName>
    </submittedName>
</protein>
<organism evidence="1 2">
    <name type="scientific">Dipteronia dyeriana</name>
    <dbReference type="NCBI Taxonomy" id="168575"/>
    <lineage>
        <taxon>Eukaryota</taxon>
        <taxon>Viridiplantae</taxon>
        <taxon>Streptophyta</taxon>
        <taxon>Embryophyta</taxon>
        <taxon>Tracheophyta</taxon>
        <taxon>Spermatophyta</taxon>
        <taxon>Magnoliopsida</taxon>
        <taxon>eudicotyledons</taxon>
        <taxon>Gunneridae</taxon>
        <taxon>Pentapetalae</taxon>
        <taxon>rosids</taxon>
        <taxon>malvids</taxon>
        <taxon>Sapindales</taxon>
        <taxon>Sapindaceae</taxon>
        <taxon>Hippocastanoideae</taxon>
        <taxon>Acereae</taxon>
        <taxon>Dipteronia</taxon>
    </lineage>
</organism>
<gene>
    <name evidence="1" type="ORF">Ddye_003223</name>
</gene>
<dbReference type="Proteomes" id="UP001280121">
    <property type="component" value="Unassembled WGS sequence"/>
</dbReference>
<dbReference type="AlphaFoldDB" id="A0AAD9XRV8"/>
<evidence type="ECO:0000313" key="2">
    <source>
        <dbReference type="Proteomes" id="UP001280121"/>
    </source>
</evidence>
<comment type="caution">
    <text evidence="1">The sequence shown here is derived from an EMBL/GenBank/DDBJ whole genome shotgun (WGS) entry which is preliminary data.</text>
</comment>
<name>A0AAD9XRV8_9ROSI</name>
<keyword evidence="2" id="KW-1185">Reference proteome</keyword>
<proteinExistence type="predicted"/>
<accession>A0AAD9XRV8</accession>
<dbReference type="EMBL" id="JANJYI010000001">
    <property type="protein sequence ID" value="KAK2664649.1"/>
    <property type="molecule type" value="Genomic_DNA"/>
</dbReference>
<reference evidence="1" key="1">
    <citation type="journal article" date="2023" name="Plant J.">
        <title>Genome sequences and population genomics provide insights into the demographic history, inbreeding, and mutation load of two 'living fossil' tree species of Dipteronia.</title>
        <authorList>
            <person name="Feng Y."/>
            <person name="Comes H.P."/>
            <person name="Chen J."/>
            <person name="Zhu S."/>
            <person name="Lu R."/>
            <person name="Zhang X."/>
            <person name="Li P."/>
            <person name="Qiu J."/>
            <person name="Olsen K.M."/>
            <person name="Qiu Y."/>
        </authorList>
    </citation>
    <scope>NUCLEOTIDE SEQUENCE</scope>
    <source>
        <strain evidence="1">KIB01</strain>
    </source>
</reference>
<sequence>MAPEQFKLVIVSVVTVHQFHPDQKSINQFGTLLPGQKINDLVCNCATKSVNSEFIFETENETKDEDLESCSSDQTNVKFIKWIFWNKIIGENSFIELVHPTIVGARLCPETLHQMKVFTELAVKCQSKSGDDRPTMIDVAKRLRQLYRSV</sequence>
<evidence type="ECO:0000313" key="1">
    <source>
        <dbReference type="EMBL" id="KAK2664649.1"/>
    </source>
</evidence>